<dbReference type="OrthoDB" id="10389624at2759"/>
<name>A0A8B6DDC8_MYTGA</name>
<comment type="caution">
    <text evidence="1">The sequence shown here is derived from an EMBL/GenBank/DDBJ whole genome shotgun (WGS) entry which is preliminary data.</text>
</comment>
<evidence type="ECO:0000313" key="1">
    <source>
        <dbReference type="EMBL" id="VDI17567.1"/>
    </source>
</evidence>
<dbReference type="Gene3D" id="2.120.10.30">
    <property type="entry name" value="TolB, C-terminal domain"/>
    <property type="match status" value="1"/>
</dbReference>
<protein>
    <submittedName>
        <fullName evidence="1">Uncharacterized protein</fullName>
    </submittedName>
</protein>
<gene>
    <name evidence="1" type="ORF">MGAL_10B037754</name>
</gene>
<keyword evidence="2" id="KW-1185">Reference proteome</keyword>
<accession>A0A8B6DDC8</accession>
<dbReference type="Proteomes" id="UP000596742">
    <property type="component" value="Unassembled WGS sequence"/>
</dbReference>
<evidence type="ECO:0000313" key="2">
    <source>
        <dbReference type="Proteomes" id="UP000596742"/>
    </source>
</evidence>
<dbReference type="SUPFAM" id="SSF50969">
    <property type="entry name" value="YVTN repeat-like/Quinoprotein amine dehydrogenase"/>
    <property type="match status" value="1"/>
</dbReference>
<proteinExistence type="predicted"/>
<dbReference type="InterPro" id="IPR011044">
    <property type="entry name" value="Quino_amine_DH_bsu"/>
</dbReference>
<dbReference type="EMBL" id="UYJE01003242">
    <property type="protein sequence ID" value="VDI17567.1"/>
    <property type="molecule type" value="Genomic_DNA"/>
</dbReference>
<sequence>MSDNISKIEENFQNRLQKFEDVRIEFHKSDAVSKVESFGNVAVKREPSPLSFCPENQRQAQTLSVHTTCQSFELETKINVSGKTITGMAITDDNKLLLCNRGNYDVLVYNEMNQYITSVKLSSDLWDITVIPKNPIAVVTLCSRNIQFIDVKKLSPGKEITVTTDNTNLTGITSTSDFIMVGGTGHIYILNIKGKQLSVIKCQSQSRSYIYYKETRKLFYCTNSKKIYGIKQDGTEAFTFSIKDEKQHRSITTDHHDNIYIVGRNTEKIQRLHPDGSPDRLILTNECGIKDPLALCFNKTFDKLYVSNHGSSEILVFNCK</sequence>
<dbReference type="AlphaFoldDB" id="A0A8B6DDC8"/>
<dbReference type="InterPro" id="IPR011042">
    <property type="entry name" value="6-blade_b-propeller_TolB-like"/>
</dbReference>
<organism evidence="1 2">
    <name type="scientific">Mytilus galloprovincialis</name>
    <name type="common">Mediterranean mussel</name>
    <dbReference type="NCBI Taxonomy" id="29158"/>
    <lineage>
        <taxon>Eukaryota</taxon>
        <taxon>Metazoa</taxon>
        <taxon>Spiralia</taxon>
        <taxon>Lophotrochozoa</taxon>
        <taxon>Mollusca</taxon>
        <taxon>Bivalvia</taxon>
        <taxon>Autobranchia</taxon>
        <taxon>Pteriomorphia</taxon>
        <taxon>Mytilida</taxon>
        <taxon>Mytiloidea</taxon>
        <taxon>Mytilidae</taxon>
        <taxon>Mytilinae</taxon>
        <taxon>Mytilus</taxon>
    </lineage>
</organism>
<reference evidence="1" key="1">
    <citation type="submission" date="2018-11" db="EMBL/GenBank/DDBJ databases">
        <authorList>
            <person name="Alioto T."/>
            <person name="Alioto T."/>
        </authorList>
    </citation>
    <scope>NUCLEOTIDE SEQUENCE</scope>
</reference>